<evidence type="ECO:0000256" key="2">
    <source>
        <dbReference type="SAM" id="Phobius"/>
    </source>
</evidence>
<name>A0A8H4PKI3_9HYPO</name>
<dbReference type="InterPro" id="IPR037504">
    <property type="entry name" value="PSI_induc_2"/>
</dbReference>
<evidence type="ECO:0000313" key="4">
    <source>
        <dbReference type="Proteomes" id="UP000557566"/>
    </source>
</evidence>
<dbReference type="PANTHER" id="PTHR40018">
    <property type="entry name" value="[PSI+] INDUCTION PROTEIN 2"/>
    <property type="match status" value="1"/>
</dbReference>
<keyword evidence="2" id="KW-0472">Membrane</keyword>
<dbReference type="EMBL" id="JAAVMX010000008">
    <property type="protein sequence ID" value="KAF4505133.1"/>
    <property type="molecule type" value="Genomic_DNA"/>
</dbReference>
<evidence type="ECO:0000313" key="3">
    <source>
        <dbReference type="EMBL" id="KAF4505133.1"/>
    </source>
</evidence>
<dbReference type="PANTHER" id="PTHR40018:SF1">
    <property type="entry name" value="[PSI+] INDUCTION PROTEIN 2"/>
    <property type="match status" value="1"/>
</dbReference>
<proteinExistence type="predicted"/>
<dbReference type="GO" id="GO:0005886">
    <property type="term" value="C:plasma membrane"/>
    <property type="evidence" value="ECO:0007669"/>
    <property type="project" value="TreeGrafter"/>
</dbReference>
<evidence type="ECO:0008006" key="5">
    <source>
        <dbReference type="Google" id="ProtNLM"/>
    </source>
</evidence>
<reference evidence="3 4" key="1">
    <citation type="journal article" date="2020" name="Genome Biol. Evol.">
        <title>A new high-quality draft genome assembly of the Chinese cordyceps Ophiocordyceps sinensis.</title>
        <authorList>
            <person name="Shu R."/>
            <person name="Zhang J."/>
            <person name="Meng Q."/>
            <person name="Zhang H."/>
            <person name="Zhou G."/>
            <person name="Li M."/>
            <person name="Wu P."/>
            <person name="Zhao Y."/>
            <person name="Chen C."/>
            <person name="Qin Q."/>
        </authorList>
    </citation>
    <scope>NUCLEOTIDE SEQUENCE [LARGE SCALE GENOMIC DNA]</scope>
    <source>
        <strain evidence="3 4">IOZ07</strain>
    </source>
</reference>
<comment type="caution">
    <text evidence="3">The sequence shown here is derived from an EMBL/GenBank/DDBJ whole genome shotgun (WGS) entry which is preliminary data.</text>
</comment>
<sequence length="473" mass="50702">MPSVDVVMARSLGPGALQQFQTLLSRSTAPHMARRDILVDAADRVFDVKTAFSSWDNCMRAAFCKWPVIAVIVVGGLILISIVWCIIRRLCCGLACCCGCFQCLKCCGNCCGCCDAPGANKHKYLNEPYIPPNHGYQSQAPMAAPMAARPEPPRYAEFDVARKGGDDSLPQMPVWESASSKKVKLDDEVEMDHLAQSTTGTTTALSALGSAPASHMGAGATSPHRPPGASPTGYMSSHSQLARDGYGQLSPGMSRQNTGPSPPMDQRGYHDYASGPDPIGYGYEQQPNAGYAAPVPGRDTGQGFAVEPAYPGYQEQQQSFGRAPAVYGMRRQGTGDSGGRMDGRSPYGTDPLSRASPGPRQTPRPRGDHPYIPSPRATPAPRQTGYRQPSYGPAEYDNSAYAGVHRSPPPAWPAQDHVLDSAPQSPITNNAGFDFTSGYARPQTPGYDDRRPSESTKSTAQESYPGYKPYQPA</sequence>
<accession>A0A8H4PKI3</accession>
<keyword evidence="2" id="KW-0812">Transmembrane</keyword>
<dbReference type="Proteomes" id="UP000557566">
    <property type="component" value="Unassembled WGS sequence"/>
</dbReference>
<dbReference type="AlphaFoldDB" id="A0A8H4PKI3"/>
<dbReference type="GO" id="GO:0005935">
    <property type="term" value="C:cellular bud neck"/>
    <property type="evidence" value="ECO:0007669"/>
    <property type="project" value="TreeGrafter"/>
</dbReference>
<organism evidence="3 4">
    <name type="scientific">Ophiocordyceps sinensis</name>
    <dbReference type="NCBI Taxonomy" id="72228"/>
    <lineage>
        <taxon>Eukaryota</taxon>
        <taxon>Fungi</taxon>
        <taxon>Dikarya</taxon>
        <taxon>Ascomycota</taxon>
        <taxon>Pezizomycotina</taxon>
        <taxon>Sordariomycetes</taxon>
        <taxon>Hypocreomycetidae</taxon>
        <taxon>Hypocreales</taxon>
        <taxon>Ophiocordycipitaceae</taxon>
        <taxon>Ophiocordyceps</taxon>
    </lineage>
</organism>
<keyword evidence="4" id="KW-1185">Reference proteome</keyword>
<feature type="region of interest" description="Disordered" evidence="1">
    <location>
        <begin position="328"/>
        <end position="473"/>
    </location>
</feature>
<feature type="region of interest" description="Disordered" evidence="1">
    <location>
        <begin position="211"/>
        <end position="306"/>
    </location>
</feature>
<dbReference type="OrthoDB" id="5401332at2759"/>
<keyword evidence="2" id="KW-1133">Transmembrane helix</keyword>
<protein>
    <recommendedName>
        <fullName evidence="5">Fibroin-3 related protein</fullName>
    </recommendedName>
</protein>
<gene>
    <name evidence="3" type="ORF">G6O67_007114</name>
</gene>
<feature type="transmembrane region" description="Helical" evidence="2">
    <location>
        <begin position="68"/>
        <end position="90"/>
    </location>
</feature>
<feature type="compositionally biased region" description="Polar residues" evidence="1">
    <location>
        <begin position="422"/>
        <end position="431"/>
    </location>
</feature>
<evidence type="ECO:0000256" key="1">
    <source>
        <dbReference type="SAM" id="MobiDB-lite"/>
    </source>
</evidence>